<dbReference type="RefSeq" id="WP_108903287.1">
    <property type="nucleotide sequence ID" value="NZ_CP029187.1"/>
</dbReference>
<feature type="chain" id="PRO_5015424191" evidence="1">
    <location>
        <begin position="19"/>
        <end position="261"/>
    </location>
</feature>
<reference evidence="2 3" key="1">
    <citation type="submission" date="2018-05" db="EMBL/GenBank/DDBJ databases">
        <title>Genome sequencing of Flavobacterium sp. HYN0049.</title>
        <authorList>
            <person name="Yi H."/>
            <person name="Baek C."/>
        </authorList>
    </citation>
    <scope>NUCLEOTIDE SEQUENCE [LARGE SCALE GENOMIC DNA]</scope>
    <source>
        <strain evidence="2 3">HYN0049</strain>
    </source>
</reference>
<keyword evidence="3" id="KW-1185">Reference proteome</keyword>
<protein>
    <submittedName>
        <fullName evidence="2">Uncharacterized protein</fullName>
    </submittedName>
</protein>
<name>A0A2S1SGG2_9FLAO</name>
<evidence type="ECO:0000313" key="2">
    <source>
        <dbReference type="EMBL" id="AWI25498.1"/>
    </source>
</evidence>
<accession>A0A2S1SGG2</accession>
<dbReference type="Proteomes" id="UP000244937">
    <property type="component" value="Chromosome"/>
</dbReference>
<organism evidence="2 3">
    <name type="scientific">Flavobacterium pallidum</name>
    <dbReference type="NCBI Taxonomy" id="2172098"/>
    <lineage>
        <taxon>Bacteria</taxon>
        <taxon>Pseudomonadati</taxon>
        <taxon>Bacteroidota</taxon>
        <taxon>Flavobacteriia</taxon>
        <taxon>Flavobacteriales</taxon>
        <taxon>Flavobacteriaceae</taxon>
        <taxon>Flavobacterium</taxon>
    </lineage>
</organism>
<dbReference type="EMBL" id="CP029187">
    <property type="protein sequence ID" value="AWI25498.1"/>
    <property type="molecule type" value="Genomic_DNA"/>
</dbReference>
<keyword evidence="1" id="KW-0732">Signal</keyword>
<dbReference type="AlphaFoldDB" id="A0A2S1SGG2"/>
<sequence length="261" mass="29864">MKHFFLLFILLAGNICNAQLKFETESEISIWADVYCGSDNLGFYYGIRQGNTFFKVKDGKFTEYQNVSLGKITRVDLQNPLKILLFYGNFNSAVLLDNQLNEVQRISFSALPEPLTVAACGTASQNRLWVYDSVSQKLILFDYLNNTLKDIAPPLQGNIRIYGTDYNTFQWIDEHNNWFECNIYGKIAPVAEVPDFDDGQLSDNALFAYRKKNKISIFDSRTAKSYLFENNGVLPKSFFLKDQILSIFTGPEIINYKISLP</sequence>
<dbReference type="OrthoDB" id="1143207at2"/>
<dbReference type="KEGG" id="fpal:HYN49_06080"/>
<evidence type="ECO:0000256" key="1">
    <source>
        <dbReference type="SAM" id="SignalP"/>
    </source>
</evidence>
<gene>
    <name evidence="2" type="ORF">HYN49_06080</name>
</gene>
<proteinExistence type="predicted"/>
<feature type="signal peptide" evidence="1">
    <location>
        <begin position="1"/>
        <end position="18"/>
    </location>
</feature>
<evidence type="ECO:0000313" key="3">
    <source>
        <dbReference type="Proteomes" id="UP000244937"/>
    </source>
</evidence>